<dbReference type="AlphaFoldDB" id="A0A1I7DBM8"/>
<evidence type="ECO:0000313" key="3">
    <source>
        <dbReference type="Proteomes" id="UP000199546"/>
    </source>
</evidence>
<evidence type="ECO:0000256" key="1">
    <source>
        <dbReference type="SAM" id="MobiDB-lite"/>
    </source>
</evidence>
<feature type="region of interest" description="Disordered" evidence="1">
    <location>
        <begin position="50"/>
        <end position="87"/>
    </location>
</feature>
<feature type="compositionally biased region" description="Low complexity" evidence="1">
    <location>
        <begin position="76"/>
        <end position="87"/>
    </location>
</feature>
<sequence length="113" mass="12683">MVFRKAHDSQLIGIRAALRGGASWEQIAEALGVPAAPARRCFNEAIAERLDSRSRSSSLRPGRRARPYRPDHRARSTASTRSRPAASVGAWYRKRNLNWENRRAEHVPSVVVP</sequence>
<name>A0A1I7DBM8_9ACTN</name>
<keyword evidence="3" id="KW-1185">Reference proteome</keyword>
<gene>
    <name evidence="2" type="ORF">SAMN05660657_05585</name>
</gene>
<dbReference type="EMBL" id="FPBA01000044">
    <property type="protein sequence ID" value="SFU09024.1"/>
    <property type="molecule type" value="Genomic_DNA"/>
</dbReference>
<proteinExistence type="predicted"/>
<accession>A0A1I7DBM8</accession>
<reference evidence="3" key="1">
    <citation type="submission" date="2016-10" db="EMBL/GenBank/DDBJ databases">
        <authorList>
            <person name="Varghese N."/>
            <person name="Submissions S."/>
        </authorList>
    </citation>
    <scope>NUCLEOTIDE SEQUENCE [LARGE SCALE GENOMIC DNA]</scope>
    <source>
        <strain evidence="3">DSM 46136</strain>
    </source>
</reference>
<dbReference type="STRING" id="1296565.SAMN05660657_05585"/>
<evidence type="ECO:0000313" key="2">
    <source>
        <dbReference type="EMBL" id="SFU09024.1"/>
    </source>
</evidence>
<dbReference type="Proteomes" id="UP000199546">
    <property type="component" value="Unassembled WGS sequence"/>
</dbReference>
<protein>
    <submittedName>
        <fullName evidence="2">Uncharacterized protein</fullName>
    </submittedName>
</protein>
<organism evidence="2 3">
    <name type="scientific">Geodermatophilus amargosae</name>
    <dbReference type="NCBI Taxonomy" id="1296565"/>
    <lineage>
        <taxon>Bacteria</taxon>
        <taxon>Bacillati</taxon>
        <taxon>Actinomycetota</taxon>
        <taxon>Actinomycetes</taxon>
        <taxon>Geodermatophilales</taxon>
        <taxon>Geodermatophilaceae</taxon>
        <taxon>Geodermatophilus</taxon>
    </lineage>
</organism>